<accession>A0A833QTV4</accession>
<dbReference type="EMBL" id="SWLB01000021">
    <property type="protein sequence ID" value="KAF3325118.1"/>
    <property type="molecule type" value="Genomic_DNA"/>
</dbReference>
<evidence type="ECO:0000313" key="2">
    <source>
        <dbReference type="Proteomes" id="UP000623129"/>
    </source>
</evidence>
<proteinExistence type="predicted"/>
<reference evidence="1" key="1">
    <citation type="submission" date="2020-01" db="EMBL/GenBank/DDBJ databases">
        <title>Genome sequence of Kobresia littledalei, the first chromosome-level genome in the family Cyperaceae.</title>
        <authorList>
            <person name="Qu G."/>
        </authorList>
    </citation>
    <scope>NUCLEOTIDE SEQUENCE</scope>
    <source>
        <strain evidence="1">C.B.Clarke</strain>
        <tissue evidence="1">Leaf</tissue>
    </source>
</reference>
<gene>
    <name evidence="1" type="ORF">FCM35_KLT11275</name>
</gene>
<organism evidence="1 2">
    <name type="scientific">Carex littledalei</name>
    <dbReference type="NCBI Taxonomy" id="544730"/>
    <lineage>
        <taxon>Eukaryota</taxon>
        <taxon>Viridiplantae</taxon>
        <taxon>Streptophyta</taxon>
        <taxon>Embryophyta</taxon>
        <taxon>Tracheophyta</taxon>
        <taxon>Spermatophyta</taxon>
        <taxon>Magnoliopsida</taxon>
        <taxon>Liliopsida</taxon>
        <taxon>Poales</taxon>
        <taxon>Cyperaceae</taxon>
        <taxon>Cyperoideae</taxon>
        <taxon>Cariceae</taxon>
        <taxon>Carex</taxon>
        <taxon>Carex subgen. Euthyceras</taxon>
    </lineage>
</organism>
<comment type="caution">
    <text evidence="1">The sequence shown here is derived from an EMBL/GenBank/DDBJ whole genome shotgun (WGS) entry which is preliminary data.</text>
</comment>
<dbReference type="Proteomes" id="UP000623129">
    <property type="component" value="Unassembled WGS sequence"/>
</dbReference>
<sequence length="76" mass="8563">MGNCFRKTSSASIHPELPSRQALIKVRMTAIELEQLYGRATDDGEVGKLILEGCIQGRWEFRSVSALNRLQTILEE</sequence>
<dbReference type="AlphaFoldDB" id="A0A833QTV4"/>
<keyword evidence="2" id="KW-1185">Reference proteome</keyword>
<dbReference type="OrthoDB" id="1679286at2759"/>
<name>A0A833QTV4_9POAL</name>
<evidence type="ECO:0000313" key="1">
    <source>
        <dbReference type="EMBL" id="KAF3325118.1"/>
    </source>
</evidence>
<protein>
    <submittedName>
        <fullName evidence="1">Uncharacterized protein</fullName>
    </submittedName>
</protein>